<evidence type="ECO:0000256" key="2">
    <source>
        <dbReference type="ARBA" id="ARBA00022840"/>
    </source>
</evidence>
<keyword evidence="2" id="KW-0067">ATP-binding</keyword>
<sequence length="310" mass="35357">MLVDGRIVAIKKCNTVDKGNLEQFINEIIILSQINHRNVVKLLGWCLETEVPLLVYEFIPNGTLFQYIHEENEDFPLLTWDMRLRIATEVAGSLSYLHSAASLPIYHRDIKSSNILLDEKYKAKVADFGTSRSVAIDQTHVTTLVYGTFGYLDPEYFQTSQFTEKSDVYSFGVVLIELLTGEKPVSSTRSQEDRNLSTYFIHSIKENRLFDILDPQVRKDGNKHEVMAIANLAKRCLHLNGKKRPTMTEIVMELEGVQKVYSDQPNFEEFDCVRNEEMGPWNDIPVLSSSSLEIGEPSSSFVLPLLSHFD</sequence>
<dbReference type="InterPro" id="IPR045274">
    <property type="entry name" value="WAK-like"/>
</dbReference>
<dbReference type="SMART" id="SM00220">
    <property type="entry name" value="S_TKc"/>
    <property type="match status" value="1"/>
</dbReference>
<dbReference type="AlphaFoldDB" id="A0A7N2LMU5"/>
<evidence type="ECO:0000313" key="6">
    <source>
        <dbReference type="EnsemblPlants" id="QL05p028788:mrna:CDS:2"/>
    </source>
</evidence>
<dbReference type="InParanoid" id="A0A7N2LMU5"/>
<comment type="catalytic activity">
    <reaction evidence="3">
        <text>L-seryl-[protein] + ATP = O-phospho-L-seryl-[protein] + ADP + H(+)</text>
        <dbReference type="Rhea" id="RHEA:17989"/>
        <dbReference type="Rhea" id="RHEA-COMP:9863"/>
        <dbReference type="Rhea" id="RHEA-COMP:11604"/>
        <dbReference type="ChEBI" id="CHEBI:15378"/>
        <dbReference type="ChEBI" id="CHEBI:29999"/>
        <dbReference type="ChEBI" id="CHEBI:30616"/>
        <dbReference type="ChEBI" id="CHEBI:83421"/>
        <dbReference type="ChEBI" id="CHEBI:456216"/>
    </reaction>
</comment>
<evidence type="ECO:0000256" key="3">
    <source>
        <dbReference type="ARBA" id="ARBA00047558"/>
    </source>
</evidence>
<dbReference type="GO" id="GO:0005886">
    <property type="term" value="C:plasma membrane"/>
    <property type="evidence" value="ECO:0007669"/>
    <property type="project" value="TreeGrafter"/>
</dbReference>
<dbReference type="InterPro" id="IPR008271">
    <property type="entry name" value="Ser/Thr_kinase_AS"/>
</dbReference>
<dbReference type="PIRSF" id="PIRSF000654">
    <property type="entry name" value="Integrin-linked_kinase"/>
    <property type="match status" value="1"/>
</dbReference>
<dbReference type="EnsemblPlants" id="QL05p028788:mrna">
    <property type="protein sequence ID" value="QL05p028788:mrna:CDS:2"/>
    <property type="gene ID" value="QL05p028788"/>
</dbReference>
<dbReference type="Proteomes" id="UP000594261">
    <property type="component" value="Chromosome 5"/>
</dbReference>
<dbReference type="PANTHER" id="PTHR27005">
    <property type="entry name" value="WALL-ASSOCIATED RECEPTOR KINASE-LIKE 21"/>
    <property type="match status" value="1"/>
</dbReference>
<feature type="domain" description="Protein kinase" evidence="5">
    <location>
        <begin position="1"/>
        <end position="267"/>
    </location>
</feature>
<evidence type="ECO:0000313" key="7">
    <source>
        <dbReference type="Proteomes" id="UP000594261"/>
    </source>
</evidence>
<dbReference type="InterPro" id="IPR000719">
    <property type="entry name" value="Prot_kinase_dom"/>
</dbReference>
<dbReference type="SUPFAM" id="SSF56112">
    <property type="entry name" value="Protein kinase-like (PK-like)"/>
    <property type="match status" value="1"/>
</dbReference>
<reference evidence="6" key="2">
    <citation type="submission" date="2021-01" db="UniProtKB">
        <authorList>
            <consortium name="EnsemblPlants"/>
        </authorList>
    </citation>
    <scope>IDENTIFICATION</scope>
</reference>
<reference evidence="6 7" key="1">
    <citation type="journal article" date="2016" name="G3 (Bethesda)">
        <title>First Draft Assembly and Annotation of the Genome of a California Endemic Oak Quercus lobata Nee (Fagaceae).</title>
        <authorList>
            <person name="Sork V.L."/>
            <person name="Fitz-Gibbon S.T."/>
            <person name="Puiu D."/>
            <person name="Crepeau M."/>
            <person name="Gugger P.F."/>
            <person name="Sherman R."/>
            <person name="Stevens K."/>
            <person name="Langley C.H."/>
            <person name="Pellegrini M."/>
            <person name="Salzberg S.L."/>
        </authorList>
    </citation>
    <scope>NUCLEOTIDE SEQUENCE [LARGE SCALE GENOMIC DNA]</scope>
    <source>
        <strain evidence="6 7">cv. SW786</strain>
    </source>
</reference>
<dbReference type="Gene3D" id="1.10.510.10">
    <property type="entry name" value="Transferase(Phosphotransferase) domain 1"/>
    <property type="match status" value="1"/>
</dbReference>
<evidence type="ECO:0000256" key="1">
    <source>
        <dbReference type="ARBA" id="ARBA00022741"/>
    </source>
</evidence>
<dbReference type="FunFam" id="1.10.510.10:FF:000084">
    <property type="entry name" value="Wall-associated receptor kinase 2"/>
    <property type="match status" value="1"/>
</dbReference>
<evidence type="ECO:0000256" key="4">
    <source>
        <dbReference type="ARBA" id="ARBA00047951"/>
    </source>
</evidence>
<comment type="catalytic activity">
    <reaction evidence="4">
        <text>L-threonyl-[protein] + ATP = O-phospho-L-threonyl-[protein] + ADP + H(+)</text>
        <dbReference type="Rhea" id="RHEA:46608"/>
        <dbReference type="Rhea" id="RHEA-COMP:11060"/>
        <dbReference type="Rhea" id="RHEA-COMP:11605"/>
        <dbReference type="ChEBI" id="CHEBI:15378"/>
        <dbReference type="ChEBI" id="CHEBI:30013"/>
        <dbReference type="ChEBI" id="CHEBI:30616"/>
        <dbReference type="ChEBI" id="CHEBI:61977"/>
        <dbReference type="ChEBI" id="CHEBI:456216"/>
    </reaction>
</comment>
<proteinExistence type="predicted"/>
<dbReference type="FunFam" id="3.30.200.20:FF:001332">
    <property type="entry name" value="Wall-associated receptor kinase-like 10"/>
    <property type="match status" value="1"/>
</dbReference>
<dbReference type="OMA" id="IMIDQTH"/>
<dbReference type="PROSITE" id="PS50011">
    <property type="entry name" value="PROTEIN_KINASE_DOM"/>
    <property type="match status" value="1"/>
</dbReference>
<keyword evidence="7" id="KW-1185">Reference proteome</keyword>
<dbReference type="InterPro" id="IPR011009">
    <property type="entry name" value="Kinase-like_dom_sf"/>
</dbReference>
<dbReference type="GO" id="GO:0007166">
    <property type="term" value="P:cell surface receptor signaling pathway"/>
    <property type="evidence" value="ECO:0007669"/>
    <property type="project" value="InterPro"/>
</dbReference>
<dbReference type="GO" id="GO:0005524">
    <property type="term" value="F:ATP binding"/>
    <property type="evidence" value="ECO:0007669"/>
    <property type="project" value="UniProtKB-KW"/>
</dbReference>
<dbReference type="EMBL" id="LRBV02000005">
    <property type="status" value="NOT_ANNOTATED_CDS"/>
    <property type="molecule type" value="Genomic_DNA"/>
</dbReference>
<dbReference type="GO" id="GO:0004674">
    <property type="term" value="F:protein serine/threonine kinase activity"/>
    <property type="evidence" value="ECO:0007669"/>
    <property type="project" value="TreeGrafter"/>
</dbReference>
<organism evidence="6 7">
    <name type="scientific">Quercus lobata</name>
    <name type="common">Valley oak</name>
    <dbReference type="NCBI Taxonomy" id="97700"/>
    <lineage>
        <taxon>Eukaryota</taxon>
        <taxon>Viridiplantae</taxon>
        <taxon>Streptophyta</taxon>
        <taxon>Embryophyta</taxon>
        <taxon>Tracheophyta</taxon>
        <taxon>Spermatophyta</taxon>
        <taxon>Magnoliopsida</taxon>
        <taxon>eudicotyledons</taxon>
        <taxon>Gunneridae</taxon>
        <taxon>Pentapetalae</taxon>
        <taxon>rosids</taxon>
        <taxon>fabids</taxon>
        <taxon>Fagales</taxon>
        <taxon>Fagaceae</taxon>
        <taxon>Quercus</taxon>
    </lineage>
</organism>
<dbReference type="PROSITE" id="PS00108">
    <property type="entry name" value="PROTEIN_KINASE_ST"/>
    <property type="match status" value="1"/>
</dbReference>
<dbReference type="Gramene" id="QL05p028788:mrna">
    <property type="protein sequence ID" value="QL05p028788:mrna:CDS:2"/>
    <property type="gene ID" value="QL05p028788"/>
</dbReference>
<protein>
    <recommendedName>
        <fullName evidence="5">Protein kinase domain-containing protein</fullName>
    </recommendedName>
</protein>
<keyword evidence="1" id="KW-0547">Nucleotide-binding</keyword>
<dbReference type="Pfam" id="PF00069">
    <property type="entry name" value="Pkinase"/>
    <property type="match status" value="1"/>
</dbReference>
<name>A0A7N2LMU5_QUELO</name>
<evidence type="ECO:0000259" key="5">
    <source>
        <dbReference type="PROSITE" id="PS50011"/>
    </source>
</evidence>
<dbReference type="PANTHER" id="PTHR27005:SF515">
    <property type="entry name" value="WALL-ASSOCIATED RECEPTOR KINASE-LIKE 10-RELATED"/>
    <property type="match status" value="1"/>
</dbReference>
<dbReference type="Gene3D" id="3.30.200.20">
    <property type="entry name" value="Phosphorylase Kinase, domain 1"/>
    <property type="match status" value="1"/>
</dbReference>
<accession>A0A7N2LMU5</accession>